<proteinExistence type="predicted"/>
<feature type="transmembrane region" description="Helical" evidence="1">
    <location>
        <begin position="29"/>
        <end position="47"/>
    </location>
</feature>
<organism evidence="2 3">
    <name type="scientific">Echinococcus granulosus</name>
    <name type="common">Hydatid tapeworm</name>
    <dbReference type="NCBI Taxonomy" id="6210"/>
    <lineage>
        <taxon>Eukaryota</taxon>
        <taxon>Metazoa</taxon>
        <taxon>Spiralia</taxon>
        <taxon>Lophotrochozoa</taxon>
        <taxon>Platyhelminthes</taxon>
        <taxon>Cestoda</taxon>
        <taxon>Eucestoda</taxon>
        <taxon>Cyclophyllidea</taxon>
        <taxon>Taeniidae</taxon>
        <taxon>Echinococcus</taxon>
        <taxon>Echinococcus granulosus group</taxon>
    </lineage>
</organism>
<evidence type="ECO:0000256" key="1">
    <source>
        <dbReference type="SAM" id="Phobius"/>
    </source>
</evidence>
<name>W6UM28_ECHGR</name>
<dbReference type="AlphaFoldDB" id="W6UM28"/>
<dbReference type="RefSeq" id="XP_024345745.1">
    <property type="nucleotide sequence ID" value="XM_024499840.1"/>
</dbReference>
<evidence type="ECO:0000313" key="2">
    <source>
        <dbReference type="EMBL" id="EUB54549.1"/>
    </source>
</evidence>
<keyword evidence="1" id="KW-0812">Transmembrane</keyword>
<dbReference type="GeneID" id="36346306"/>
<reference evidence="2 3" key="1">
    <citation type="journal article" date="2013" name="Nat. Genet.">
        <title>The genome of the hydatid tapeworm Echinococcus granulosus.</title>
        <authorList>
            <person name="Zheng H."/>
            <person name="Zhang W."/>
            <person name="Zhang L."/>
            <person name="Zhang Z."/>
            <person name="Li J."/>
            <person name="Lu G."/>
            <person name="Zhu Y."/>
            <person name="Wang Y."/>
            <person name="Huang Y."/>
            <person name="Liu J."/>
            <person name="Kang H."/>
            <person name="Chen J."/>
            <person name="Wang L."/>
            <person name="Chen A."/>
            <person name="Yu S."/>
            <person name="Gao Z."/>
            <person name="Jin L."/>
            <person name="Gu W."/>
            <person name="Wang Z."/>
            <person name="Zhao L."/>
            <person name="Shi B."/>
            <person name="Wen H."/>
            <person name="Lin R."/>
            <person name="Jones M.K."/>
            <person name="Brejova B."/>
            <person name="Vinar T."/>
            <person name="Zhao G."/>
            <person name="McManus D.P."/>
            <person name="Chen Z."/>
            <person name="Zhou Y."/>
            <person name="Wang S."/>
        </authorList>
    </citation>
    <scope>NUCLEOTIDE SEQUENCE [LARGE SCALE GENOMIC DNA]</scope>
</reference>
<dbReference type="EMBL" id="APAU02000238">
    <property type="protein sequence ID" value="EUB54549.1"/>
    <property type="molecule type" value="Genomic_DNA"/>
</dbReference>
<evidence type="ECO:0000313" key="3">
    <source>
        <dbReference type="Proteomes" id="UP000019149"/>
    </source>
</evidence>
<keyword evidence="1" id="KW-1133">Transmembrane helix</keyword>
<dbReference type="CTD" id="36346306"/>
<dbReference type="Proteomes" id="UP000019149">
    <property type="component" value="Unassembled WGS sequence"/>
</dbReference>
<protein>
    <submittedName>
        <fullName evidence="2">Uncharacterized protein</fullName>
    </submittedName>
</protein>
<sequence>MEKEIKYMNNIEKNKTAKNENGVFVHNRIIITTISVVVIGIGAAFALKKANLNEQGKIRLGPPVECTLVFFNSLFVAIVANIIMAASTQSVGSPPLSSDNFVYLFAFCCSVISDDVPFDEAKYIVDKAMEEGMLVILDSHQP</sequence>
<accession>W6UM28</accession>
<keyword evidence="1" id="KW-0472">Membrane</keyword>
<keyword evidence="3" id="KW-1185">Reference proteome</keyword>
<feature type="transmembrane region" description="Helical" evidence="1">
    <location>
        <begin position="68"/>
        <end position="88"/>
    </location>
</feature>
<dbReference type="KEGG" id="egl:EGR_10591"/>
<comment type="caution">
    <text evidence="2">The sequence shown here is derived from an EMBL/GenBank/DDBJ whole genome shotgun (WGS) entry which is preliminary data.</text>
</comment>
<gene>
    <name evidence="2" type="ORF">EGR_10591</name>
</gene>